<dbReference type="PROSITE" id="PS50994">
    <property type="entry name" value="INTEGRASE"/>
    <property type="match status" value="1"/>
</dbReference>
<evidence type="ECO:0000256" key="1">
    <source>
        <dbReference type="SAM" id="Coils"/>
    </source>
</evidence>
<feature type="region of interest" description="Disordered" evidence="2">
    <location>
        <begin position="64"/>
        <end position="85"/>
    </location>
</feature>
<evidence type="ECO:0000313" key="5">
    <source>
        <dbReference type="Proteomes" id="UP000604046"/>
    </source>
</evidence>
<proteinExistence type="predicted"/>
<protein>
    <recommendedName>
        <fullName evidence="3">Integrase catalytic domain-containing protein</fullName>
    </recommendedName>
</protein>
<dbReference type="Gene3D" id="3.30.420.10">
    <property type="entry name" value="Ribonuclease H-like superfamily/Ribonuclease H"/>
    <property type="match status" value="1"/>
</dbReference>
<feature type="region of interest" description="Disordered" evidence="2">
    <location>
        <begin position="232"/>
        <end position="292"/>
    </location>
</feature>
<feature type="region of interest" description="Disordered" evidence="2">
    <location>
        <begin position="308"/>
        <end position="341"/>
    </location>
</feature>
<feature type="compositionally biased region" description="Basic and acidic residues" evidence="2">
    <location>
        <begin position="271"/>
        <end position="282"/>
    </location>
</feature>
<dbReference type="Proteomes" id="UP000604046">
    <property type="component" value="Unassembled WGS sequence"/>
</dbReference>
<sequence>MANIEQQIQALTSQVHQLTAQLSSQQQELGNTRAALEQQTQATNAALSVAQSAITQLAASSTQAQAAESRRRPLNPKLVKPPEPFLGTDADWERFKFSFTSWIGTVDPEYPQLLSDAAAQPDEIDSVDMVDQESQWQRGLEEWEGEIAKYEREYKKVFDPDLKLAILSEVAPKALAPQIAMNSAHLTTYKALREFIVQYLKSKNLWKRGAGTAFGSASASAPLTPYSGPAPMEIGAFDATDAKPKGKEAKGGKGGKKGNPDKGSKGLQTKGDGKGKDNKKGDPSNGKPGKGAPCAICGPEKGKNHSTDACFFNARTNPKGDSKGNKRGPPQNASAEGAIDSDKNVASTISALQSQLDALRVASAAPSQQSAGRKGQGAIQEMLFAISESPVQAVEITEHIAAASSVKYVLVDSGATTSCADEQCFPAAAVDPARRKELWAINGTRIRHKGELTASTAIPATDCHGQDTKIPASFRMDVTDDGTCHGILFGARFYMPYEDRHPHHATAEFVAAEIDGDELSIDYSPSEPGSNAAEAALPDSIDVDVEPALPQPAALPVPDAPTDEQRAHHNLTHADFAPWCPHCVAGKAPDAQHRRQNKHEDPEVPVLQVDYQFFSRDGQLVEEESRTATVLTGTDLSSGWPMMAFVPQKGADAYVVRAVVSWVKRLGYAKVVIQHDQEHALRTVVEQVQKELGHDRVQIRAAPRYSHASQGGAENANRLMAGMLRTWLSALNQAYPNPAEPLDINHPVVPWLCRWVAFVWARYHVQSDKLTPYRIVSGRDYATPIVQFGEVLLCKVPNTHSLNKSKPRWFKGLFVGRLELDDSAVILTNAGAITVRSIRRVPAADQYEVSYLNDACGLPWAPSGKRSKVRTQSSNVVAVPIPASDPPAPAPKASGDVQSAQPDVSCPGQICIRPPVMPDAPTSSDSHESRALGPGSGQNSVPGTPLSEARGMTPDSSHRMTMTPPTPPSPFAREIEGPASPFRGSGSMQIERDAPTPTGVNAIPLPSPVHSTDKRPLPQPSEPAAAATESQPKVPKVGTISSALQQIQDWARSGQWEQKICSVLDLLDTQLDPREVEKARDVQMATLVEKHFAVPKLKSEIPRKSKLFNFKWVDEIKRGVYRSRFTCADIKKKYSKEELAEETNTFAPTPYEESHVLLELKCLAKGWHTRSGDVRCAYLLGADSGDSSGNPVHVRMPPEYVKYFRSWLSEQSAETKSKFENITDVDLCKQVVLELVGNLYGRRPAGSNYRQEFEKVVTERLVPKGYRFVRGRRDPTVYTCAATDATLLHHVDDFRIGASDPVQDPFQAGPGSRSRLRLGWPRASEGRARDGLLDCDGDDALPSPGPAARSRCANSWRRALRAEMDEIPQEAERLCVPSPANLCSQHDQALWPATCEFGVSRLLAALRDL</sequence>
<keyword evidence="5" id="KW-1185">Reference proteome</keyword>
<comment type="caution">
    <text evidence="4">The sequence shown here is derived from an EMBL/GenBank/DDBJ whole genome shotgun (WGS) entry which is preliminary data.</text>
</comment>
<feature type="region of interest" description="Disordered" evidence="2">
    <location>
        <begin position="878"/>
        <end position="1035"/>
    </location>
</feature>
<dbReference type="EMBL" id="CAJNDS010000265">
    <property type="protein sequence ID" value="CAE7035550.1"/>
    <property type="molecule type" value="Genomic_DNA"/>
</dbReference>
<dbReference type="InterPro" id="IPR036397">
    <property type="entry name" value="RNaseH_sf"/>
</dbReference>
<evidence type="ECO:0000256" key="2">
    <source>
        <dbReference type="SAM" id="MobiDB-lite"/>
    </source>
</evidence>
<feature type="domain" description="Integrase catalytic" evidence="3">
    <location>
        <begin position="598"/>
        <end position="780"/>
    </location>
</feature>
<name>A0A812IHY2_9DINO</name>
<evidence type="ECO:0000259" key="3">
    <source>
        <dbReference type="PROSITE" id="PS50994"/>
    </source>
</evidence>
<organism evidence="4 5">
    <name type="scientific">Symbiodinium natans</name>
    <dbReference type="NCBI Taxonomy" id="878477"/>
    <lineage>
        <taxon>Eukaryota</taxon>
        <taxon>Sar</taxon>
        <taxon>Alveolata</taxon>
        <taxon>Dinophyceae</taxon>
        <taxon>Suessiales</taxon>
        <taxon>Symbiodiniaceae</taxon>
        <taxon>Symbiodinium</taxon>
    </lineage>
</organism>
<reference evidence="4" key="1">
    <citation type="submission" date="2021-02" db="EMBL/GenBank/DDBJ databases">
        <authorList>
            <person name="Dougan E. K."/>
            <person name="Rhodes N."/>
            <person name="Thang M."/>
            <person name="Chan C."/>
        </authorList>
    </citation>
    <scope>NUCLEOTIDE SEQUENCE</scope>
</reference>
<accession>A0A812IHY2</accession>
<keyword evidence="1" id="KW-0175">Coiled coil</keyword>
<feature type="coiled-coil region" evidence="1">
    <location>
        <begin position="1"/>
        <end position="28"/>
    </location>
</feature>
<feature type="compositionally biased region" description="Basic and acidic residues" evidence="2">
    <location>
        <begin position="240"/>
        <end position="251"/>
    </location>
</feature>
<dbReference type="GO" id="GO:0015074">
    <property type="term" value="P:DNA integration"/>
    <property type="evidence" value="ECO:0007669"/>
    <property type="project" value="InterPro"/>
</dbReference>
<dbReference type="GO" id="GO:0003676">
    <property type="term" value="F:nucleic acid binding"/>
    <property type="evidence" value="ECO:0007669"/>
    <property type="project" value="InterPro"/>
</dbReference>
<gene>
    <name evidence="4" type="ORF">SNAT2548_LOCUS4311</name>
</gene>
<evidence type="ECO:0000313" key="4">
    <source>
        <dbReference type="EMBL" id="CAE7035550.1"/>
    </source>
</evidence>
<dbReference type="InterPro" id="IPR001584">
    <property type="entry name" value="Integrase_cat-core"/>
</dbReference>